<reference evidence="1" key="1">
    <citation type="submission" date="2014-05" db="EMBL/GenBank/DDBJ databases">
        <authorList>
            <person name="Chronopoulou M."/>
        </authorList>
    </citation>
    <scope>NUCLEOTIDE SEQUENCE</scope>
    <source>
        <tissue evidence="1">Whole organism</tissue>
    </source>
</reference>
<protein>
    <submittedName>
        <fullName evidence="1">Uncharacterized protein</fullName>
    </submittedName>
</protein>
<feature type="non-terminal residue" evidence="1">
    <location>
        <position position="32"/>
    </location>
</feature>
<accession>A0A0K2UBD8</accession>
<dbReference type="AlphaFoldDB" id="A0A0K2UBD8"/>
<sequence length="32" mass="3896">MKSLFAINPRCMFCKIKVFFWHLHRIFPGDVL</sequence>
<evidence type="ECO:0000313" key="1">
    <source>
        <dbReference type="EMBL" id="CDW35370.1"/>
    </source>
</evidence>
<name>A0A0K2UBD8_LEPSM</name>
<organism evidence="1">
    <name type="scientific">Lepeophtheirus salmonis</name>
    <name type="common">Salmon louse</name>
    <name type="synonym">Caligus salmonis</name>
    <dbReference type="NCBI Taxonomy" id="72036"/>
    <lineage>
        <taxon>Eukaryota</taxon>
        <taxon>Metazoa</taxon>
        <taxon>Ecdysozoa</taxon>
        <taxon>Arthropoda</taxon>
        <taxon>Crustacea</taxon>
        <taxon>Multicrustacea</taxon>
        <taxon>Hexanauplia</taxon>
        <taxon>Copepoda</taxon>
        <taxon>Siphonostomatoida</taxon>
        <taxon>Caligidae</taxon>
        <taxon>Lepeophtheirus</taxon>
    </lineage>
</organism>
<dbReference type="EMBL" id="HACA01018009">
    <property type="protein sequence ID" value="CDW35370.1"/>
    <property type="molecule type" value="Transcribed_RNA"/>
</dbReference>
<proteinExistence type="predicted"/>